<evidence type="ECO:0000313" key="2">
    <source>
        <dbReference type="Proteomes" id="UP000230066"/>
    </source>
</evidence>
<gene>
    <name evidence="1" type="ORF">D915_006428</name>
</gene>
<keyword evidence="2" id="KW-1185">Reference proteome</keyword>
<comment type="caution">
    <text evidence="1">The sequence shown here is derived from an EMBL/GenBank/DDBJ whole genome shotgun (WGS) entry which is preliminary data.</text>
</comment>
<proteinExistence type="predicted"/>
<reference evidence="1" key="1">
    <citation type="submission" date="2019-03" db="EMBL/GenBank/DDBJ databases">
        <title>Improved annotation for the trematode Fasciola hepatica.</title>
        <authorList>
            <person name="Choi Y.-J."/>
            <person name="Martin J."/>
            <person name="Mitreva M."/>
        </authorList>
    </citation>
    <scope>NUCLEOTIDE SEQUENCE [LARGE SCALE GENOMIC DNA]</scope>
</reference>
<sequence length="134" mass="15264">MNNLCGSDCPNPVDHKELTYQLSLVPYVLTGLKNFETQSVEMVTDHGVLAHELTKCMDCILTISSWLHSPSMRAQIQKAIEMVLPQMRHLSDWLKTHAEQIQEMQVCLERTDEKIHTFLTTVGLLPESDLKLSD</sequence>
<dbReference type="AlphaFoldDB" id="A0A4E0R578"/>
<evidence type="ECO:0000313" key="1">
    <source>
        <dbReference type="EMBL" id="THD22973.1"/>
    </source>
</evidence>
<accession>A0A4E0R578</accession>
<protein>
    <submittedName>
        <fullName evidence="1">Uncharacterized protein</fullName>
    </submittedName>
</protein>
<name>A0A4E0R578_FASHE</name>
<dbReference type="Proteomes" id="UP000230066">
    <property type="component" value="Unassembled WGS sequence"/>
</dbReference>
<organism evidence="1 2">
    <name type="scientific">Fasciola hepatica</name>
    <name type="common">Liver fluke</name>
    <dbReference type="NCBI Taxonomy" id="6192"/>
    <lineage>
        <taxon>Eukaryota</taxon>
        <taxon>Metazoa</taxon>
        <taxon>Spiralia</taxon>
        <taxon>Lophotrochozoa</taxon>
        <taxon>Platyhelminthes</taxon>
        <taxon>Trematoda</taxon>
        <taxon>Digenea</taxon>
        <taxon>Plagiorchiida</taxon>
        <taxon>Echinostomata</taxon>
        <taxon>Echinostomatoidea</taxon>
        <taxon>Fasciolidae</taxon>
        <taxon>Fasciola</taxon>
    </lineage>
</organism>
<dbReference type="EMBL" id="JXXN02002413">
    <property type="protein sequence ID" value="THD22973.1"/>
    <property type="molecule type" value="Genomic_DNA"/>
</dbReference>